<evidence type="ECO:0000313" key="2">
    <source>
        <dbReference type="EMBL" id="CAA7410399.1"/>
    </source>
</evidence>
<organism evidence="2 3">
    <name type="scientific">Spirodela intermedia</name>
    <name type="common">Intermediate duckweed</name>
    <dbReference type="NCBI Taxonomy" id="51605"/>
    <lineage>
        <taxon>Eukaryota</taxon>
        <taxon>Viridiplantae</taxon>
        <taxon>Streptophyta</taxon>
        <taxon>Embryophyta</taxon>
        <taxon>Tracheophyta</taxon>
        <taxon>Spermatophyta</taxon>
        <taxon>Magnoliopsida</taxon>
        <taxon>Liliopsida</taxon>
        <taxon>Araceae</taxon>
        <taxon>Lemnoideae</taxon>
        <taxon>Spirodela</taxon>
    </lineage>
</organism>
<name>A0A7I8LKC5_SPIIN</name>
<dbReference type="AlphaFoldDB" id="A0A7I8LKC5"/>
<gene>
    <name evidence="2" type="ORF">SI8410_17021077</name>
</gene>
<keyword evidence="3" id="KW-1185">Reference proteome</keyword>
<dbReference type="Pfam" id="PF04765">
    <property type="entry name" value="TOD1_MUCI70"/>
    <property type="match status" value="1"/>
</dbReference>
<sequence length="503" mass="55430">MGERRSLCVGEAVDGEEAPGVSWKTPLVFQSKLLCLSLLYLATSLLISLDVTISHTGCLFRFPYPLYTDLHSRLSEPLFSYPTAYGEHKHALPSSSSSPSCDSPVLFPDYLAAFAEIQSLSRNSSYPSPAVRVRYMSGTRTSFAGNFTTQERKSYFTLGNSGGGDDDGTAPPEVPCGFFREFPVRLSDKAAMESCKGVAVASAIFSDHDKLRQPMGLGVKTLETVCFFVFVDDATLRALTAHHLLRPLEPAEEEHEATDGEPNKIGVWRVVRLPTAALPYANPAMNGVVPKHLLHRLFPSAKFSLWVDAKMQLTADPLLLIHSLLVAAGADMAVSRHPLSVHTMEEAVATARWRKWPDVDGLRAQMEAYCENGLQPWSPAKLPYTTDVPDTAIILRRHGRRSDLFSCLLFNELEAFNPRDQLAFAYVRDLMRPQVRIHMFPAAVLEQIAVEYRHNLKPAGGGAIAAVEHGGLKPRRASSRGLRGSSCKGYLLKMWGEEANDGE</sequence>
<dbReference type="InterPro" id="IPR048354">
    <property type="entry name" value="TOD1_MUCI70_glycTrfase_dom"/>
</dbReference>
<dbReference type="PANTHER" id="PTHR12956:SF13">
    <property type="entry name" value="ALKALINE CERAMIDASE TOD1"/>
    <property type="match status" value="1"/>
</dbReference>
<dbReference type="PANTHER" id="PTHR12956">
    <property type="entry name" value="ALKALINE CERAMIDASE-RELATED"/>
    <property type="match status" value="1"/>
</dbReference>
<evidence type="ECO:0000313" key="3">
    <source>
        <dbReference type="Proteomes" id="UP000663760"/>
    </source>
</evidence>
<feature type="domain" description="TOD1/MUCI70 glycosyltransferase-like" evidence="1">
    <location>
        <begin position="139"/>
        <end position="454"/>
    </location>
</feature>
<proteinExistence type="predicted"/>
<accession>A0A7I8LKC5</accession>
<dbReference type="OrthoDB" id="1905162at2759"/>
<protein>
    <recommendedName>
        <fullName evidence="1">TOD1/MUCI70 glycosyltransferase-like domain-containing protein</fullName>
    </recommendedName>
</protein>
<dbReference type="InterPro" id="IPR006852">
    <property type="entry name" value="TOD1_MUCI70"/>
</dbReference>
<dbReference type="EMBL" id="LR746280">
    <property type="protein sequence ID" value="CAA7410399.1"/>
    <property type="molecule type" value="Genomic_DNA"/>
</dbReference>
<reference evidence="2" key="1">
    <citation type="submission" date="2020-02" db="EMBL/GenBank/DDBJ databases">
        <authorList>
            <person name="Scholz U."/>
            <person name="Mascher M."/>
            <person name="Fiebig A."/>
        </authorList>
    </citation>
    <scope>NUCLEOTIDE SEQUENCE</scope>
</reference>
<dbReference type="Proteomes" id="UP000663760">
    <property type="component" value="Chromosome 17"/>
</dbReference>
<evidence type="ECO:0000259" key="1">
    <source>
        <dbReference type="Pfam" id="PF04765"/>
    </source>
</evidence>